<dbReference type="EMBL" id="JBBPBM010000079">
    <property type="protein sequence ID" value="KAK8511278.1"/>
    <property type="molecule type" value="Genomic_DNA"/>
</dbReference>
<accession>A0ABR2BVX4</accession>
<evidence type="ECO:0000313" key="1">
    <source>
        <dbReference type="EMBL" id="KAK8511278.1"/>
    </source>
</evidence>
<dbReference type="Gene3D" id="1.25.10.10">
    <property type="entry name" value="Leucine-rich Repeat Variant"/>
    <property type="match status" value="1"/>
</dbReference>
<dbReference type="Proteomes" id="UP001472677">
    <property type="component" value="Unassembled WGS sequence"/>
</dbReference>
<dbReference type="InterPro" id="IPR011989">
    <property type="entry name" value="ARM-like"/>
</dbReference>
<reference evidence="1 2" key="1">
    <citation type="journal article" date="2024" name="G3 (Bethesda)">
        <title>Genome assembly of Hibiscus sabdariffa L. provides insights into metabolisms of medicinal natural products.</title>
        <authorList>
            <person name="Kim T."/>
        </authorList>
    </citation>
    <scope>NUCLEOTIDE SEQUENCE [LARGE SCALE GENOMIC DNA]</scope>
    <source>
        <strain evidence="1">TK-2024</strain>
        <tissue evidence="1">Old leaves</tissue>
    </source>
</reference>
<sequence length="117" mass="12659">MASSIAPLPLLKKLGGYVNHRNLRVRAKAAVSVSNSVSKMGVEEMKEFGFVTLLQLAADLLNDRLPEAREAARIIVLSVYNAFTGNGVEHGVEAWQSFCLTSLSPIQAQSMIKVISS</sequence>
<keyword evidence="2" id="KW-1185">Reference proteome</keyword>
<proteinExistence type="predicted"/>
<name>A0ABR2BVX4_9ROSI</name>
<protein>
    <submittedName>
        <fullName evidence="1">Uncharacterized protein</fullName>
    </submittedName>
</protein>
<evidence type="ECO:0000313" key="2">
    <source>
        <dbReference type="Proteomes" id="UP001472677"/>
    </source>
</evidence>
<comment type="caution">
    <text evidence="1">The sequence shown here is derived from an EMBL/GenBank/DDBJ whole genome shotgun (WGS) entry which is preliminary data.</text>
</comment>
<organism evidence="1 2">
    <name type="scientific">Hibiscus sabdariffa</name>
    <name type="common">roselle</name>
    <dbReference type="NCBI Taxonomy" id="183260"/>
    <lineage>
        <taxon>Eukaryota</taxon>
        <taxon>Viridiplantae</taxon>
        <taxon>Streptophyta</taxon>
        <taxon>Embryophyta</taxon>
        <taxon>Tracheophyta</taxon>
        <taxon>Spermatophyta</taxon>
        <taxon>Magnoliopsida</taxon>
        <taxon>eudicotyledons</taxon>
        <taxon>Gunneridae</taxon>
        <taxon>Pentapetalae</taxon>
        <taxon>rosids</taxon>
        <taxon>malvids</taxon>
        <taxon>Malvales</taxon>
        <taxon>Malvaceae</taxon>
        <taxon>Malvoideae</taxon>
        <taxon>Hibiscus</taxon>
    </lineage>
</organism>
<gene>
    <name evidence="1" type="ORF">V6N12_033555</name>
</gene>